<sequence>MIKVFSRTVIGLSLALMTATTFAADKAELAANAPDSYVVKKGDTLWAISGVFLRDAWRWPEVWKMNQDQIRNPHLIYPGQIVVLDRNSNTLSMGRQVSGGVNGVEKLSPQVYSKDVISPIASIPLDAIRPFLTEPLVSETEDSPTEPTVVAIDQERVLAGAGDVIYAKNLNGNPIDAWHVYRRAKVLKDPVSKQVLGYEAQYVATARVTIPANGDKAAEMRVMTSKHEIVPSDRLQPAGKSELLAAPPHAPMTAIAASVVSIYGGVDVGGRNSVIAVSAGKNAGLEPGHVLAISRNNGSTIYRGDSKAEVVNMPDTRTGLLYIFRVFNRVGYGLIMEASGPVKIGDKVANP</sequence>
<feature type="signal peptide" evidence="1">
    <location>
        <begin position="1"/>
        <end position="23"/>
    </location>
</feature>
<comment type="caution">
    <text evidence="3">The sequence shown here is derived from an EMBL/GenBank/DDBJ whole genome shotgun (WGS) entry which is preliminary data.</text>
</comment>
<dbReference type="CDD" id="cd00118">
    <property type="entry name" value="LysM"/>
    <property type="match status" value="1"/>
</dbReference>
<evidence type="ECO:0000259" key="2">
    <source>
        <dbReference type="PROSITE" id="PS51782"/>
    </source>
</evidence>
<accession>A0ABV2TLN4</accession>
<dbReference type="Pfam" id="PF01476">
    <property type="entry name" value="LysM"/>
    <property type="match status" value="1"/>
</dbReference>
<dbReference type="PANTHER" id="PTHR34700">
    <property type="entry name" value="POTASSIUM BINDING PROTEIN KBP"/>
    <property type="match status" value="1"/>
</dbReference>
<feature type="domain" description="LysM" evidence="2">
    <location>
        <begin position="35"/>
        <end position="84"/>
    </location>
</feature>
<protein>
    <submittedName>
        <fullName evidence="3">LysM peptidoglycan-binding domain-containing protein</fullName>
    </submittedName>
</protein>
<dbReference type="Gene3D" id="3.10.350.10">
    <property type="entry name" value="LysM domain"/>
    <property type="match status" value="1"/>
</dbReference>
<name>A0ABV2TLN4_9RHOO</name>
<dbReference type="InterPro" id="IPR052196">
    <property type="entry name" value="Bact_Kbp"/>
</dbReference>
<proteinExistence type="predicted"/>
<dbReference type="EMBL" id="JBEWZI010000011">
    <property type="protein sequence ID" value="MET7014828.1"/>
    <property type="molecule type" value="Genomic_DNA"/>
</dbReference>
<keyword evidence="4" id="KW-1185">Reference proteome</keyword>
<keyword evidence="1" id="KW-0732">Signal</keyword>
<evidence type="ECO:0000256" key="1">
    <source>
        <dbReference type="SAM" id="SignalP"/>
    </source>
</evidence>
<dbReference type="SUPFAM" id="SSF54106">
    <property type="entry name" value="LysM domain"/>
    <property type="match status" value="1"/>
</dbReference>
<dbReference type="PANTHER" id="PTHR34700:SF4">
    <property type="entry name" value="PHAGE-LIKE ELEMENT PBSX PROTEIN XKDP"/>
    <property type="match status" value="1"/>
</dbReference>
<dbReference type="RefSeq" id="WP_354601289.1">
    <property type="nucleotide sequence ID" value="NZ_JBEWZI010000011.1"/>
</dbReference>
<dbReference type="InterPro" id="IPR018392">
    <property type="entry name" value="LysM"/>
</dbReference>
<feature type="chain" id="PRO_5047065292" evidence="1">
    <location>
        <begin position="24"/>
        <end position="351"/>
    </location>
</feature>
<dbReference type="PROSITE" id="PS51782">
    <property type="entry name" value="LYSM"/>
    <property type="match status" value="1"/>
</dbReference>
<evidence type="ECO:0000313" key="4">
    <source>
        <dbReference type="Proteomes" id="UP001549691"/>
    </source>
</evidence>
<gene>
    <name evidence="3" type="ORF">ABXR19_11565</name>
</gene>
<dbReference type="Proteomes" id="UP001549691">
    <property type="component" value="Unassembled WGS sequence"/>
</dbReference>
<dbReference type="InterPro" id="IPR036779">
    <property type="entry name" value="LysM_dom_sf"/>
</dbReference>
<reference evidence="3 4" key="1">
    <citation type="submission" date="2024-07" db="EMBL/GenBank/DDBJ databases">
        <title>Uliginosibacterium flavum JJ3220;KACC:17644.</title>
        <authorList>
            <person name="Kim M.K."/>
        </authorList>
    </citation>
    <scope>NUCLEOTIDE SEQUENCE [LARGE SCALE GENOMIC DNA]</scope>
    <source>
        <strain evidence="3 4">KACC:17644</strain>
    </source>
</reference>
<organism evidence="3 4">
    <name type="scientific">Uliginosibacterium flavum</name>
    <dbReference type="NCBI Taxonomy" id="1396831"/>
    <lineage>
        <taxon>Bacteria</taxon>
        <taxon>Pseudomonadati</taxon>
        <taxon>Pseudomonadota</taxon>
        <taxon>Betaproteobacteria</taxon>
        <taxon>Rhodocyclales</taxon>
        <taxon>Zoogloeaceae</taxon>
        <taxon>Uliginosibacterium</taxon>
    </lineage>
</organism>
<evidence type="ECO:0000313" key="3">
    <source>
        <dbReference type="EMBL" id="MET7014828.1"/>
    </source>
</evidence>